<dbReference type="EMBL" id="JAPDOD010000004">
    <property type="protein sequence ID" value="MDA0160161.1"/>
    <property type="molecule type" value="Genomic_DNA"/>
</dbReference>
<name>A0A9X3MP21_9ACTN</name>
<comment type="caution">
    <text evidence="2">The sequence shown here is derived from an EMBL/GenBank/DDBJ whole genome shotgun (WGS) entry which is preliminary data.</text>
</comment>
<evidence type="ECO:0000313" key="3">
    <source>
        <dbReference type="Proteomes" id="UP001149140"/>
    </source>
</evidence>
<dbReference type="Proteomes" id="UP001149140">
    <property type="component" value="Unassembled WGS sequence"/>
</dbReference>
<gene>
    <name evidence="2" type="ORF">OM076_07800</name>
</gene>
<proteinExistence type="predicted"/>
<organism evidence="2 3">
    <name type="scientific">Solirubrobacter ginsenosidimutans</name>
    <dbReference type="NCBI Taxonomy" id="490573"/>
    <lineage>
        <taxon>Bacteria</taxon>
        <taxon>Bacillati</taxon>
        <taxon>Actinomycetota</taxon>
        <taxon>Thermoleophilia</taxon>
        <taxon>Solirubrobacterales</taxon>
        <taxon>Solirubrobacteraceae</taxon>
        <taxon>Solirubrobacter</taxon>
    </lineage>
</organism>
<evidence type="ECO:0000313" key="2">
    <source>
        <dbReference type="EMBL" id="MDA0160161.1"/>
    </source>
</evidence>
<feature type="region of interest" description="Disordered" evidence="1">
    <location>
        <begin position="1"/>
        <end position="32"/>
    </location>
</feature>
<protein>
    <submittedName>
        <fullName evidence="2">Uncharacterized protein</fullName>
    </submittedName>
</protein>
<dbReference type="AlphaFoldDB" id="A0A9X3MP21"/>
<accession>A0A9X3MP21</accession>
<sequence>MSDRVDPSMDAVQQPARPPPARRGRAHADRAKVLYPDEPVLAGGDIGDSLVG</sequence>
<keyword evidence="3" id="KW-1185">Reference proteome</keyword>
<evidence type="ECO:0000256" key="1">
    <source>
        <dbReference type="SAM" id="MobiDB-lite"/>
    </source>
</evidence>
<reference evidence="2" key="1">
    <citation type="submission" date="2022-10" db="EMBL/GenBank/DDBJ databases">
        <title>The WGS of Solirubrobacter ginsenosidimutans DSM 21036.</title>
        <authorList>
            <person name="Jiang Z."/>
        </authorList>
    </citation>
    <scope>NUCLEOTIDE SEQUENCE</scope>
    <source>
        <strain evidence="2">DSM 21036</strain>
    </source>
</reference>